<dbReference type="Gene3D" id="3.20.20.80">
    <property type="entry name" value="Glycosidases"/>
    <property type="match status" value="1"/>
</dbReference>
<dbReference type="OrthoDB" id="9780891at2"/>
<protein>
    <submittedName>
        <fullName evidence="1">Putative glycosyl hydrolase-like family 6 (GHL6) protein</fullName>
    </submittedName>
</protein>
<dbReference type="InterPro" id="IPR028212">
    <property type="entry name" value="GHL6"/>
</dbReference>
<keyword evidence="2" id="KW-1185">Reference proteome</keyword>
<accession>A0A3N2BB03</accession>
<dbReference type="GO" id="GO:0016787">
    <property type="term" value="F:hydrolase activity"/>
    <property type="evidence" value="ECO:0007669"/>
    <property type="project" value="UniProtKB-KW"/>
</dbReference>
<gene>
    <name evidence="1" type="ORF">EDD31_0787</name>
</gene>
<name>A0A3N2BB03_9MICO</name>
<dbReference type="RefSeq" id="WP_123302993.1">
    <property type="nucleotide sequence ID" value="NZ_RKHK01000001.1"/>
</dbReference>
<dbReference type="InterPro" id="IPR029062">
    <property type="entry name" value="Class_I_gatase-like"/>
</dbReference>
<dbReference type="EMBL" id="RKHK01000001">
    <property type="protein sequence ID" value="ROR72436.1"/>
    <property type="molecule type" value="Genomic_DNA"/>
</dbReference>
<keyword evidence="1" id="KW-0378">Hydrolase</keyword>
<dbReference type="InterPro" id="IPR017853">
    <property type="entry name" value="GH"/>
</dbReference>
<comment type="caution">
    <text evidence="1">The sequence shown here is derived from an EMBL/GenBank/DDBJ whole genome shotgun (WGS) entry which is preliminary data.</text>
</comment>
<dbReference type="Gene3D" id="3.40.50.880">
    <property type="match status" value="1"/>
</dbReference>
<reference evidence="1 2" key="1">
    <citation type="submission" date="2018-11" db="EMBL/GenBank/DDBJ databases">
        <title>Sequencing the genomes of 1000 actinobacteria strains.</title>
        <authorList>
            <person name="Klenk H.-P."/>
        </authorList>
    </citation>
    <scope>NUCLEOTIDE SEQUENCE [LARGE SCALE GENOMIC DNA]</scope>
    <source>
        <strain evidence="1 2">DSM 11294</strain>
    </source>
</reference>
<sequence>MNQAWWYNPFRTFQTNLREIDAGLDVEAVLDAIEAYGADTWLLSVGGIVANYPSRLSSQTVNPALAERGSGDLIGDAVTAAARRGIRVLGRMDFSKIDARRAEEHPEWCFVSPEGSPQIYNGYRSVCPSGDYYQHRMFDVVAEVLQRYDLGGFFFNWMSFNEFDYSRTYWGVCHCESCLVGFRAFAPGVPHPSGPDSPGYRTWQAFTDQVLGELQQRMREHIRALNSGAAYIQGDRGDITFHEANNAVGRPLWHHHTAEMVSAARSGEADRPVFVNAVGFVDMPYRWAGEDPNHFAQFLLQAIAHGAQPSTYIMGTPADSPFRALEAGGEVTRFHRDHEDLYAGLVSAARVALVRGSRPEPATAAARQSEFRGSYLSLLERHVPFDVLRQDQLGSLEADRYALVILPDLGALAAEEVAALERVLAAGGAVVASGDSAWQDGVLQLGGGTALAEHRATYRTEEAVRSLHLAVGEPEGDFTPVVGGFEVLEPAEGVETDWHVLGRALYGPPEKCHGHEATSHPGWISRDVGPGQLAVLPWRPGLVYRELGLSRVRDAWVDKILGLARVPLQVETDLPEQVQFVLGRTPHADVLHLLNRSGDAPQRFLRPVPLAAGRVRIPAEQEPASVRARVSDAELAWSWQDGVLEIQTPPLGLFEVLETQWHNK</sequence>
<dbReference type="Proteomes" id="UP000280668">
    <property type="component" value="Unassembled WGS sequence"/>
</dbReference>
<evidence type="ECO:0000313" key="2">
    <source>
        <dbReference type="Proteomes" id="UP000280668"/>
    </source>
</evidence>
<dbReference type="SUPFAM" id="SSF51445">
    <property type="entry name" value="(Trans)glycosidases"/>
    <property type="match status" value="1"/>
</dbReference>
<proteinExistence type="predicted"/>
<evidence type="ECO:0000313" key="1">
    <source>
        <dbReference type="EMBL" id="ROR72436.1"/>
    </source>
</evidence>
<dbReference type="CDD" id="cd03143">
    <property type="entry name" value="A4_beta-galactosidase_middle_domain"/>
    <property type="match status" value="1"/>
</dbReference>
<dbReference type="Pfam" id="PF14871">
    <property type="entry name" value="GHL6"/>
    <property type="match status" value="1"/>
</dbReference>
<organism evidence="1 2">
    <name type="scientific">Bogoriella caseilytica</name>
    <dbReference type="NCBI Taxonomy" id="56055"/>
    <lineage>
        <taxon>Bacteria</taxon>
        <taxon>Bacillati</taxon>
        <taxon>Actinomycetota</taxon>
        <taxon>Actinomycetes</taxon>
        <taxon>Micrococcales</taxon>
        <taxon>Bogoriellaceae</taxon>
        <taxon>Bogoriella</taxon>
    </lineage>
</organism>
<dbReference type="AlphaFoldDB" id="A0A3N2BB03"/>